<dbReference type="GO" id="GO:0016787">
    <property type="term" value="F:hydrolase activity"/>
    <property type="evidence" value="ECO:0007669"/>
    <property type="project" value="UniProtKB-KW"/>
</dbReference>
<evidence type="ECO:0000256" key="1">
    <source>
        <dbReference type="ARBA" id="ARBA00022801"/>
    </source>
</evidence>
<reference evidence="4" key="1">
    <citation type="submission" date="2016-10" db="EMBL/GenBank/DDBJ databases">
        <authorList>
            <person name="Varghese N."/>
            <person name="Submissions S."/>
        </authorList>
    </citation>
    <scope>NUCLEOTIDE SEQUENCE [LARGE SCALE GENOMIC DNA]</scope>
    <source>
        <strain evidence="4">DSM 21368</strain>
    </source>
</reference>
<dbReference type="SUPFAM" id="SSF53474">
    <property type="entry name" value="alpha/beta-Hydrolases"/>
    <property type="match status" value="1"/>
</dbReference>
<dbReference type="InterPro" id="IPR000639">
    <property type="entry name" value="Epox_hydrolase-like"/>
</dbReference>
<dbReference type="InterPro" id="IPR029058">
    <property type="entry name" value="AB_hydrolase_fold"/>
</dbReference>
<evidence type="ECO:0000259" key="2">
    <source>
        <dbReference type="Pfam" id="PF00561"/>
    </source>
</evidence>
<accession>A0A1H5MNU8</accession>
<dbReference type="STRING" id="648782.SAMN04488554_3525"/>
<keyword evidence="1" id="KW-0378">Hydrolase</keyword>
<dbReference type="PRINTS" id="PR00412">
    <property type="entry name" value="EPOXHYDRLASE"/>
</dbReference>
<evidence type="ECO:0000313" key="3">
    <source>
        <dbReference type="EMBL" id="SEE90986.1"/>
    </source>
</evidence>
<dbReference type="InterPro" id="IPR000073">
    <property type="entry name" value="AB_hydrolase_1"/>
</dbReference>
<organism evidence="3 4">
    <name type="scientific">Ruania alba</name>
    <dbReference type="NCBI Taxonomy" id="648782"/>
    <lineage>
        <taxon>Bacteria</taxon>
        <taxon>Bacillati</taxon>
        <taxon>Actinomycetota</taxon>
        <taxon>Actinomycetes</taxon>
        <taxon>Micrococcales</taxon>
        <taxon>Ruaniaceae</taxon>
        <taxon>Ruania</taxon>
    </lineage>
</organism>
<name>A0A1H5MNU8_9MICO</name>
<dbReference type="PANTHER" id="PTHR43329">
    <property type="entry name" value="EPOXIDE HYDROLASE"/>
    <property type="match status" value="1"/>
</dbReference>
<protein>
    <submittedName>
        <fullName evidence="3">Pimeloyl-ACP methyl ester carboxylesterase</fullName>
    </submittedName>
</protein>
<proteinExistence type="predicted"/>
<keyword evidence="4" id="KW-1185">Reference proteome</keyword>
<dbReference type="Gene3D" id="3.40.50.1820">
    <property type="entry name" value="alpha/beta hydrolase"/>
    <property type="match status" value="1"/>
</dbReference>
<dbReference type="Proteomes" id="UP000199220">
    <property type="component" value="Unassembled WGS sequence"/>
</dbReference>
<feature type="domain" description="AB hydrolase-1" evidence="2">
    <location>
        <begin position="39"/>
        <end position="287"/>
    </location>
</feature>
<evidence type="ECO:0000313" key="4">
    <source>
        <dbReference type="Proteomes" id="UP000199220"/>
    </source>
</evidence>
<dbReference type="EMBL" id="FNTX01000002">
    <property type="protein sequence ID" value="SEE90986.1"/>
    <property type="molecule type" value="Genomic_DNA"/>
</dbReference>
<dbReference type="Pfam" id="PF00561">
    <property type="entry name" value="Abhydrolase_1"/>
    <property type="match status" value="1"/>
</dbReference>
<dbReference type="AlphaFoldDB" id="A0A1H5MNU8"/>
<gene>
    <name evidence="3" type="ORF">SAMN04488554_3525</name>
</gene>
<dbReference type="RefSeq" id="WP_245708929.1">
    <property type="nucleotide sequence ID" value="NZ_FNTX01000002.1"/>
</dbReference>
<sequence length="302" mass="32616">MIVDPSIVLAGGPWAHRMVAANGGRFHLALAGPDDGEAPLVVLLHAFPQFWWAWRAQIPALAAAGYRVAAMDLRGYAGSDKPPSGHDTPSMVADVRGVIRSLGASSAVVIGHGLGGQVAWSMPAMAPEVTRAIAVLGAPHPVPLHTPSHQVTPASTLATLARFQVPWFPERSFTHSDGVARLLQAWGAPAWEPESVNLYTDAMRLPFVAHSAMEQLRWSLRSTPRVDGQRYRARVNTGIQVPVLSVRGSADPVFTGASFRRDGDYTHARYSRVTIDGAGHWLPEEAPEEVSELLIGWLDELE</sequence>